<comment type="caution">
    <text evidence="1">The sequence shown here is derived from an EMBL/GenBank/DDBJ whole genome shotgun (WGS) entry which is preliminary data.</text>
</comment>
<dbReference type="Proteomes" id="UP001418222">
    <property type="component" value="Unassembled WGS sequence"/>
</dbReference>
<protein>
    <submittedName>
        <fullName evidence="1">Uncharacterized protein</fullName>
    </submittedName>
</protein>
<name>A0AAP0B2C7_9ASPA</name>
<keyword evidence="2" id="KW-1185">Reference proteome</keyword>
<organism evidence="1 2">
    <name type="scientific">Platanthera zijinensis</name>
    <dbReference type="NCBI Taxonomy" id="2320716"/>
    <lineage>
        <taxon>Eukaryota</taxon>
        <taxon>Viridiplantae</taxon>
        <taxon>Streptophyta</taxon>
        <taxon>Embryophyta</taxon>
        <taxon>Tracheophyta</taxon>
        <taxon>Spermatophyta</taxon>
        <taxon>Magnoliopsida</taxon>
        <taxon>Liliopsida</taxon>
        <taxon>Asparagales</taxon>
        <taxon>Orchidaceae</taxon>
        <taxon>Orchidoideae</taxon>
        <taxon>Orchideae</taxon>
        <taxon>Orchidinae</taxon>
        <taxon>Platanthera</taxon>
    </lineage>
</organism>
<gene>
    <name evidence="1" type="ORF">KSP39_PZI019548</name>
</gene>
<reference evidence="1 2" key="1">
    <citation type="journal article" date="2022" name="Nat. Plants">
        <title>Genomes of leafy and leafless Platanthera orchids illuminate the evolution of mycoheterotrophy.</title>
        <authorList>
            <person name="Li M.H."/>
            <person name="Liu K.W."/>
            <person name="Li Z."/>
            <person name="Lu H.C."/>
            <person name="Ye Q.L."/>
            <person name="Zhang D."/>
            <person name="Wang J.Y."/>
            <person name="Li Y.F."/>
            <person name="Zhong Z.M."/>
            <person name="Liu X."/>
            <person name="Yu X."/>
            <person name="Liu D.K."/>
            <person name="Tu X.D."/>
            <person name="Liu B."/>
            <person name="Hao Y."/>
            <person name="Liao X.Y."/>
            <person name="Jiang Y.T."/>
            <person name="Sun W.H."/>
            <person name="Chen J."/>
            <person name="Chen Y.Q."/>
            <person name="Ai Y."/>
            <person name="Zhai J.W."/>
            <person name="Wu S.S."/>
            <person name="Zhou Z."/>
            <person name="Hsiao Y.Y."/>
            <person name="Wu W.L."/>
            <person name="Chen Y.Y."/>
            <person name="Lin Y.F."/>
            <person name="Hsu J.L."/>
            <person name="Li C.Y."/>
            <person name="Wang Z.W."/>
            <person name="Zhao X."/>
            <person name="Zhong W.Y."/>
            <person name="Ma X.K."/>
            <person name="Ma L."/>
            <person name="Huang J."/>
            <person name="Chen G.Z."/>
            <person name="Huang M.Z."/>
            <person name="Huang L."/>
            <person name="Peng D.H."/>
            <person name="Luo Y.B."/>
            <person name="Zou S.Q."/>
            <person name="Chen S.P."/>
            <person name="Lan S."/>
            <person name="Tsai W.C."/>
            <person name="Van de Peer Y."/>
            <person name="Liu Z.J."/>
        </authorList>
    </citation>
    <scope>NUCLEOTIDE SEQUENCE [LARGE SCALE GENOMIC DNA]</scope>
    <source>
        <strain evidence="1">Lor287</strain>
    </source>
</reference>
<sequence length="86" mass="10135">MGLPSVFSLSDKENCSSIALHLCCSGKRIIKKKRSQRRRSRRIPLRDITHLCNYYSLRLPSGEPKPPFSFFKRPPSWFQHEEDICR</sequence>
<evidence type="ECO:0000313" key="2">
    <source>
        <dbReference type="Proteomes" id="UP001418222"/>
    </source>
</evidence>
<evidence type="ECO:0000313" key="1">
    <source>
        <dbReference type="EMBL" id="KAK8923966.1"/>
    </source>
</evidence>
<accession>A0AAP0B2C7</accession>
<dbReference type="EMBL" id="JBBWWQ010000017">
    <property type="protein sequence ID" value="KAK8923966.1"/>
    <property type="molecule type" value="Genomic_DNA"/>
</dbReference>
<dbReference type="AlphaFoldDB" id="A0AAP0B2C7"/>
<proteinExistence type="predicted"/>